<dbReference type="PANTHER" id="PTHR47331">
    <property type="entry name" value="PHD-TYPE DOMAIN-CONTAINING PROTEIN"/>
    <property type="match status" value="1"/>
</dbReference>
<accession>A0A183AYQ1</accession>
<dbReference type="AlphaFoldDB" id="A0A183AYQ1"/>
<evidence type="ECO:0000259" key="1">
    <source>
        <dbReference type="Pfam" id="PF18701"/>
    </source>
</evidence>
<sequence length="164" mass="18810">MDDKMKILLALCNQQSVDDETLSTALIEVERILNNRTLTSVASAALGLALIPNYLIRLRPNHGQIVPRTITKYCSSGWKQATYLVEVFCKRWDRKYLPTLLADQKWIFAERNFRVGDIVLLADEQLRRNEWPLAIVKECLPDEDGLVRTVKVKKAAGETLRDIR</sequence>
<keyword evidence="3" id="KW-1185">Reference proteome</keyword>
<dbReference type="WBParaSite" id="ECPE_0001212101-mRNA-1">
    <property type="protein sequence ID" value="ECPE_0001212101-mRNA-1"/>
    <property type="gene ID" value="ECPE_0001212101"/>
</dbReference>
<evidence type="ECO:0000313" key="2">
    <source>
        <dbReference type="EMBL" id="VDP89320.1"/>
    </source>
</evidence>
<dbReference type="PANTHER" id="PTHR47331:SF1">
    <property type="entry name" value="GAG-LIKE PROTEIN"/>
    <property type="match status" value="1"/>
</dbReference>
<proteinExistence type="predicted"/>
<dbReference type="InterPro" id="IPR040676">
    <property type="entry name" value="DUF5641"/>
</dbReference>
<feature type="domain" description="DUF5641" evidence="1">
    <location>
        <begin position="77"/>
        <end position="163"/>
    </location>
</feature>
<protein>
    <submittedName>
        <fullName evidence="4">DUF5641 domain-containing protein</fullName>
    </submittedName>
</protein>
<dbReference type="OrthoDB" id="10050666at2759"/>
<dbReference type="Proteomes" id="UP000272942">
    <property type="component" value="Unassembled WGS sequence"/>
</dbReference>
<gene>
    <name evidence="2" type="ORF">ECPE_LOCUS12084</name>
</gene>
<reference evidence="4" key="1">
    <citation type="submission" date="2016-06" db="UniProtKB">
        <authorList>
            <consortium name="WormBaseParasite"/>
        </authorList>
    </citation>
    <scope>IDENTIFICATION</scope>
</reference>
<dbReference type="EMBL" id="UZAN01052123">
    <property type="protein sequence ID" value="VDP89320.1"/>
    <property type="molecule type" value="Genomic_DNA"/>
</dbReference>
<evidence type="ECO:0000313" key="3">
    <source>
        <dbReference type="Proteomes" id="UP000272942"/>
    </source>
</evidence>
<evidence type="ECO:0000313" key="4">
    <source>
        <dbReference type="WBParaSite" id="ECPE_0001212101-mRNA-1"/>
    </source>
</evidence>
<name>A0A183AYQ1_9TREM</name>
<reference evidence="2 3" key="2">
    <citation type="submission" date="2018-11" db="EMBL/GenBank/DDBJ databases">
        <authorList>
            <consortium name="Pathogen Informatics"/>
        </authorList>
    </citation>
    <scope>NUCLEOTIDE SEQUENCE [LARGE SCALE GENOMIC DNA]</scope>
    <source>
        <strain evidence="2 3">Egypt</strain>
    </source>
</reference>
<dbReference type="Pfam" id="PF18701">
    <property type="entry name" value="DUF5641"/>
    <property type="match status" value="1"/>
</dbReference>
<organism evidence="4">
    <name type="scientific">Echinostoma caproni</name>
    <dbReference type="NCBI Taxonomy" id="27848"/>
    <lineage>
        <taxon>Eukaryota</taxon>
        <taxon>Metazoa</taxon>
        <taxon>Spiralia</taxon>
        <taxon>Lophotrochozoa</taxon>
        <taxon>Platyhelminthes</taxon>
        <taxon>Trematoda</taxon>
        <taxon>Digenea</taxon>
        <taxon>Plagiorchiida</taxon>
        <taxon>Echinostomata</taxon>
        <taxon>Echinostomatoidea</taxon>
        <taxon>Echinostomatidae</taxon>
        <taxon>Echinostoma</taxon>
    </lineage>
</organism>